<gene>
    <name evidence="2" type="ORF">JGU71_03425</name>
</gene>
<comment type="caution">
    <text evidence="2">The sequence shown here is derived from an EMBL/GenBank/DDBJ whole genome shotgun (WGS) entry which is preliminary data.</text>
</comment>
<evidence type="ECO:0000313" key="2">
    <source>
        <dbReference type="EMBL" id="MBJ8337929.1"/>
    </source>
</evidence>
<dbReference type="RefSeq" id="WP_199701971.1">
    <property type="nucleotide sequence ID" value="NZ_JAEMNV010000001.1"/>
</dbReference>
<evidence type="ECO:0000313" key="3">
    <source>
        <dbReference type="Proteomes" id="UP000655868"/>
    </source>
</evidence>
<reference evidence="2" key="1">
    <citation type="submission" date="2020-12" db="EMBL/GenBank/DDBJ databases">
        <title>Antrihabitans popcorni sp. nov. and Antrihabitans auranticaus sp. nov., isolated from a larva cave.</title>
        <authorList>
            <person name="Lee S.D."/>
            <person name="Kim I.S."/>
        </authorList>
    </citation>
    <scope>NUCLEOTIDE SEQUENCE</scope>
    <source>
        <strain evidence="2">YC3-6</strain>
    </source>
</reference>
<keyword evidence="1" id="KW-1133">Transmembrane helix</keyword>
<organism evidence="2 3">
    <name type="scientific">Antrihabitans stalagmiti</name>
    <dbReference type="NCBI Taxonomy" id="2799499"/>
    <lineage>
        <taxon>Bacteria</taxon>
        <taxon>Bacillati</taxon>
        <taxon>Actinomycetota</taxon>
        <taxon>Actinomycetes</taxon>
        <taxon>Mycobacteriales</taxon>
        <taxon>Nocardiaceae</taxon>
        <taxon>Antrihabitans</taxon>
    </lineage>
</organism>
<keyword evidence="1" id="KW-0812">Transmembrane</keyword>
<dbReference type="EMBL" id="JAEMNV010000001">
    <property type="protein sequence ID" value="MBJ8337929.1"/>
    <property type="molecule type" value="Genomic_DNA"/>
</dbReference>
<keyword evidence="3" id="KW-1185">Reference proteome</keyword>
<protein>
    <submittedName>
        <fullName evidence="2">Uncharacterized protein</fullName>
    </submittedName>
</protein>
<feature type="transmembrane region" description="Helical" evidence="1">
    <location>
        <begin position="6"/>
        <end position="27"/>
    </location>
</feature>
<keyword evidence="1" id="KW-0472">Membrane</keyword>
<sequence>MDTITITYAVYVAVSAALTFFVARLLYRNGGSFLVKAFDGDQETAAAVNHLLVVGFWLINVGYIALVLRIDGDVTTARAAFEALAGKLGAVTLGLGVLHFGNLVVLARLRRGRKLPQEPQYLQRPMVPVPYGPVPPAPAH</sequence>
<accession>A0A934NMJ5</accession>
<evidence type="ECO:0000256" key="1">
    <source>
        <dbReference type="SAM" id="Phobius"/>
    </source>
</evidence>
<dbReference type="Proteomes" id="UP000655868">
    <property type="component" value="Unassembled WGS sequence"/>
</dbReference>
<dbReference type="AlphaFoldDB" id="A0A934NMJ5"/>
<feature type="transmembrane region" description="Helical" evidence="1">
    <location>
        <begin position="88"/>
        <end position="107"/>
    </location>
</feature>
<name>A0A934NMJ5_9NOCA</name>
<feature type="transmembrane region" description="Helical" evidence="1">
    <location>
        <begin position="48"/>
        <end position="68"/>
    </location>
</feature>
<proteinExistence type="predicted"/>